<dbReference type="Proteomes" id="UP001138997">
    <property type="component" value="Unassembled WGS sequence"/>
</dbReference>
<feature type="transmembrane region" description="Helical" evidence="1">
    <location>
        <begin position="12"/>
        <end position="34"/>
    </location>
</feature>
<evidence type="ECO:0000313" key="2">
    <source>
        <dbReference type="EMBL" id="MCD5315197.1"/>
    </source>
</evidence>
<dbReference type="RefSeq" id="WP_231447998.1">
    <property type="nucleotide sequence ID" value="NZ_JAJOMB010000020.1"/>
</dbReference>
<dbReference type="AlphaFoldDB" id="A0A9X1NHJ6"/>
<feature type="transmembrane region" description="Helical" evidence="1">
    <location>
        <begin position="88"/>
        <end position="104"/>
    </location>
</feature>
<accession>A0A9X1NHJ6</accession>
<evidence type="ECO:0000313" key="3">
    <source>
        <dbReference type="Proteomes" id="UP001138997"/>
    </source>
</evidence>
<keyword evidence="3" id="KW-1185">Reference proteome</keyword>
<keyword evidence="1" id="KW-1133">Transmembrane helix</keyword>
<gene>
    <name evidence="2" type="ORF">LR394_30255</name>
</gene>
<evidence type="ECO:0000256" key="1">
    <source>
        <dbReference type="SAM" id="Phobius"/>
    </source>
</evidence>
<name>A0A9X1NHJ6_9ACTN</name>
<feature type="transmembrane region" description="Helical" evidence="1">
    <location>
        <begin position="110"/>
        <end position="127"/>
    </location>
</feature>
<keyword evidence="1" id="KW-0472">Membrane</keyword>
<reference evidence="2" key="1">
    <citation type="submission" date="2021-11" db="EMBL/GenBank/DDBJ databases">
        <title>Streptomyces corallinus and Kineosporia corallina sp. nov., two new coral-derived marine actinobacteria.</title>
        <authorList>
            <person name="Buangrab K."/>
            <person name="Sutthacheep M."/>
            <person name="Yeemin T."/>
            <person name="Harunari E."/>
            <person name="Igarashi Y."/>
            <person name="Sripreechasak P."/>
            <person name="Kanchanasin P."/>
            <person name="Tanasupawat S."/>
            <person name="Phongsopitanun W."/>
        </authorList>
    </citation>
    <scope>NUCLEOTIDE SEQUENCE</scope>
    <source>
        <strain evidence="2">JCM 31032</strain>
    </source>
</reference>
<keyword evidence="1" id="KW-0812">Transmembrane</keyword>
<comment type="caution">
    <text evidence="2">The sequence shown here is derived from an EMBL/GenBank/DDBJ whole genome shotgun (WGS) entry which is preliminary data.</text>
</comment>
<protein>
    <submittedName>
        <fullName evidence="2">Uncharacterized protein</fullName>
    </submittedName>
</protein>
<proteinExistence type="predicted"/>
<organism evidence="2 3">
    <name type="scientific">Kineosporia babensis</name>
    <dbReference type="NCBI Taxonomy" id="499548"/>
    <lineage>
        <taxon>Bacteria</taxon>
        <taxon>Bacillati</taxon>
        <taxon>Actinomycetota</taxon>
        <taxon>Actinomycetes</taxon>
        <taxon>Kineosporiales</taxon>
        <taxon>Kineosporiaceae</taxon>
        <taxon>Kineosporia</taxon>
    </lineage>
</organism>
<sequence length="153" mass="16521">MDDSPIRAALDLLLLVLTVLCLTAVVVVGSRAAVLAVRARRQGMPLGRETDGGKREVLRRALREGADGIDLVELRHLAEELRSRRPRWFAALFVAVQLGAALSAPPPWHLLLLGLLILAIVIMLVAVERNARVAGAFLRRYPVPTLKAAGLGA</sequence>
<dbReference type="EMBL" id="JAJOMB010000020">
    <property type="protein sequence ID" value="MCD5315197.1"/>
    <property type="molecule type" value="Genomic_DNA"/>
</dbReference>